<organism evidence="8">
    <name type="scientific">Aquabacterium sp. PL1F5</name>
    <dbReference type="NCBI Taxonomy" id="503996"/>
    <lineage>
        <taxon>Bacteria</taxon>
        <taxon>Pseudomonadati</taxon>
        <taxon>Pseudomonadota</taxon>
        <taxon>Betaproteobacteria</taxon>
        <taxon>Burkholderiales</taxon>
        <taxon>Aquabacterium</taxon>
    </lineage>
</organism>
<dbReference type="CDD" id="cd04211">
    <property type="entry name" value="Cupredoxin_like_2"/>
    <property type="match status" value="1"/>
</dbReference>
<feature type="domain" description="Blue (type 1) copper" evidence="7">
    <location>
        <begin position="58"/>
        <end position="164"/>
    </location>
</feature>
<evidence type="ECO:0000256" key="2">
    <source>
        <dbReference type="ARBA" id="ARBA00022723"/>
    </source>
</evidence>
<dbReference type="Pfam" id="PF00127">
    <property type="entry name" value="Copper-bind"/>
    <property type="match status" value="1"/>
</dbReference>
<dbReference type="GO" id="GO:0042597">
    <property type="term" value="C:periplasmic space"/>
    <property type="evidence" value="ECO:0007669"/>
    <property type="project" value="UniProtKB-SubCell"/>
</dbReference>
<evidence type="ECO:0000259" key="7">
    <source>
        <dbReference type="Pfam" id="PF00127"/>
    </source>
</evidence>
<keyword evidence="6" id="KW-0732">Signal</keyword>
<dbReference type="GO" id="GO:0009055">
    <property type="term" value="F:electron transfer activity"/>
    <property type="evidence" value="ECO:0007669"/>
    <property type="project" value="InterPro"/>
</dbReference>
<evidence type="ECO:0000256" key="6">
    <source>
        <dbReference type="SAM" id="SignalP"/>
    </source>
</evidence>
<feature type="chain" id="PRO_5002828640" evidence="6">
    <location>
        <begin position="26"/>
        <end position="167"/>
    </location>
</feature>
<dbReference type="Gene3D" id="2.60.40.420">
    <property type="entry name" value="Cupredoxins - blue copper proteins"/>
    <property type="match status" value="1"/>
</dbReference>
<dbReference type="PANTHER" id="PTHR38439">
    <property type="entry name" value="AURACYANIN-B"/>
    <property type="match status" value="1"/>
</dbReference>
<feature type="region of interest" description="Disordered" evidence="5">
    <location>
        <begin position="29"/>
        <end position="52"/>
    </location>
</feature>
<evidence type="ECO:0000256" key="4">
    <source>
        <dbReference type="ARBA" id="ARBA00023008"/>
    </source>
</evidence>
<protein>
    <submittedName>
        <fullName evidence="8">Putative blue (Type 1) copper domain protein</fullName>
    </submittedName>
</protein>
<dbReference type="PANTHER" id="PTHR38439:SF3">
    <property type="entry name" value="COPPER-RESISTANT CUPROPROTEIN COPI"/>
    <property type="match status" value="1"/>
</dbReference>
<keyword evidence="4" id="KW-0186">Copper</keyword>
<accession>B4Y313</accession>
<sequence length="167" mass="18361">MMNKRRFATHFIAATCLTLSASAFAGGDHAHDHGAGTQATEETAIGKPGRASKVTRTIKVSMNDKMRFEPASIQVKQGETVRFVVRNAGQIKHEMNLGTEKELLEHLEVMKKFPNMEHDEPNKVTIAPGQQGEIVWQFTKAGTVNFACLVPGHYEAGMKGKVQVSKK</sequence>
<dbReference type="InterPro" id="IPR000923">
    <property type="entry name" value="BlueCu_1"/>
</dbReference>
<keyword evidence="2" id="KW-0479">Metal-binding</keyword>
<evidence type="ECO:0000256" key="1">
    <source>
        <dbReference type="ARBA" id="ARBA00004418"/>
    </source>
</evidence>
<dbReference type="EMBL" id="EU327988">
    <property type="protein sequence ID" value="ACB12989.1"/>
    <property type="molecule type" value="Genomic_DNA"/>
</dbReference>
<dbReference type="InterPro" id="IPR050845">
    <property type="entry name" value="Cu-binding_ET"/>
</dbReference>
<name>B4Y313_9BURK</name>
<keyword evidence="3" id="KW-0574">Periplasm</keyword>
<comment type="subcellular location">
    <subcellularLocation>
        <location evidence="1">Periplasm</location>
    </subcellularLocation>
</comment>
<evidence type="ECO:0000313" key="8">
    <source>
        <dbReference type="EMBL" id="ACB12989.1"/>
    </source>
</evidence>
<dbReference type="SUPFAM" id="SSF49503">
    <property type="entry name" value="Cupredoxins"/>
    <property type="match status" value="1"/>
</dbReference>
<dbReference type="InterPro" id="IPR008972">
    <property type="entry name" value="Cupredoxin"/>
</dbReference>
<proteinExistence type="predicted"/>
<dbReference type="GO" id="GO:0005507">
    <property type="term" value="F:copper ion binding"/>
    <property type="evidence" value="ECO:0007669"/>
    <property type="project" value="InterPro"/>
</dbReference>
<evidence type="ECO:0000256" key="5">
    <source>
        <dbReference type="SAM" id="MobiDB-lite"/>
    </source>
</evidence>
<reference evidence="8" key="1">
    <citation type="journal article" date="2008" name="J. Bacteriol.">
        <title>The evolution of class 1 integrons and the rise of antibiotic resistance.</title>
        <authorList>
            <person name="Gillings M."/>
            <person name="Boucher Y."/>
            <person name="Labbate M."/>
            <person name="Holmes A."/>
            <person name="Krishnan S."/>
            <person name="Holley M."/>
            <person name="Stokes H.W."/>
        </authorList>
    </citation>
    <scope>NUCLEOTIDE SEQUENCE</scope>
</reference>
<dbReference type="AlphaFoldDB" id="B4Y313"/>
<evidence type="ECO:0000256" key="3">
    <source>
        <dbReference type="ARBA" id="ARBA00022764"/>
    </source>
</evidence>
<feature type="signal peptide" evidence="6">
    <location>
        <begin position="1"/>
        <end position="25"/>
    </location>
</feature>